<keyword evidence="10 15" id="KW-0067">ATP-binding</keyword>
<dbReference type="EMBL" id="JBEAFC010000014">
    <property type="protein sequence ID" value="KAL1532040.1"/>
    <property type="molecule type" value="Genomic_DNA"/>
</dbReference>
<protein>
    <recommendedName>
        <fullName evidence="15">Nicotinamide-nucleotide adenylyltransferase</fullName>
        <ecNumber evidence="15">2.7.7.1</ecNumber>
        <ecNumber evidence="15">2.7.7.18</ecNumber>
    </recommendedName>
</protein>
<comment type="function">
    <text evidence="14">Catalyzes the formation of NAD(+) from nicotinamide mononucleotide (NMN) and ATP. Can also use the deamidated form; nicotinic acid mononucleotide (NaMN) as substrate.</text>
</comment>
<evidence type="ECO:0000256" key="3">
    <source>
        <dbReference type="ARBA" id="ARBA00005019"/>
    </source>
</evidence>
<evidence type="ECO:0000256" key="11">
    <source>
        <dbReference type="ARBA" id="ARBA00023027"/>
    </source>
</evidence>
<dbReference type="SUPFAM" id="SSF52374">
    <property type="entry name" value="Nucleotidylyl transferase"/>
    <property type="match status" value="1"/>
</dbReference>
<dbReference type="GO" id="GO:0005524">
    <property type="term" value="F:ATP binding"/>
    <property type="evidence" value="ECO:0007669"/>
    <property type="project" value="UniProtKB-KW"/>
</dbReference>
<dbReference type="InterPro" id="IPR014729">
    <property type="entry name" value="Rossmann-like_a/b/a_fold"/>
</dbReference>
<evidence type="ECO:0000256" key="5">
    <source>
        <dbReference type="ARBA" id="ARBA00022642"/>
    </source>
</evidence>
<evidence type="ECO:0000256" key="7">
    <source>
        <dbReference type="ARBA" id="ARBA00022695"/>
    </source>
</evidence>
<dbReference type="FunFam" id="3.40.50.620:FF:000200">
    <property type="entry name" value="Nicotinamide-nucleotide adenylyltransferase"/>
    <property type="match status" value="1"/>
</dbReference>
<proteinExistence type="inferred from homology"/>
<dbReference type="CDD" id="cd09286">
    <property type="entry name" value="NMNAT_Eukarya"/>
    <property type="match status" value="1"/>
</dbReference>
<dbReference type="EC" id="2.7.7.18" evidence="15"/>
<comment type="catalytic activity">
    <reaction evidence="13 15">
        <text>beta-nicotinamide D-ribonucleotide + ATP + H(+) = diphosphate + NAD(+)</text>
        <dbReference type="Rhea" id="RHEA:21360"/>
        <dbReference type="ChEBI" id="CHEBI:14649"/>
        <dbReference type="ChEBI" id="CHEBI:15378"/>
        <dbReference type="ChEBI" id="CHEBI:30616"/>
        <dbReference type="ChEBI" id="CHEBI:33019"/>
        <dbReference type="ChEBI" id="CHEBI:57540"/>
        <dbReference type="EC" id="2.7.7.1"/>
    </reaction>
</comment>
<dbReference type="InterPro" id="IPR005248">
    <property type="entry name" value="NadD/NMNAT"/>
</dbReference>
<keyword evidence="18" id="KW-1185">Reference proteome</keyword>
<evidence type="ECO:0000256" key="1">
    <source>
        <dbReference type="ARBA" id="ARBA00001968"/>
    </source>
</evidence>
<evidence type="ECO:0000259" key="16">
    <source>
        <dbReference type="Pfam" id="PF01467"/>
    </source>
</evidence>
<dbReference type="Gene3D" id="3.40.50.620">
    <property type="entry name" value="HUPs"/>
    <property type="match status" value="1"/>
</dbReference>
<evidence type="ECO:0000256" key="13">
    <source>
        <dbReference type="ARBA" id="ARBA00049001"/>
    </source>
</evidence>
<keyword evidence="9 15" id="KW-0547">Nucleotide-binding</keyword>
<evidence type="ECO:0000256" key="8">
    <source>
        <dbReference type="ARBA" id="ARBA00022723"/>
    </source>
</evidence>
<comment type="cofactor">
    <cofactor evidence="1">
        <name>a divalent metal cation</name>
        <dbReference type="ChEBI" id="CHEBI:60240"/>
    </cofactor>
</comment>
<feature type="domain" description="Cytidyltransferase-like" evidence="16">
    <location>
        <begin position="41"/>
        <end position="221"/>
    </location>
</feature>
<dbReference type="InterPro" id="IPR045094">
    <property type="entry name" value="NMNAT_euk"/>
</dbReference>
<dbReference type="GO" id="GO:0019363">
    <property type="term" value="P:pyridine nucleotide biosynthetic process"/>
    <property type="evidence" value="ECO:0007669"/>
    <property type="project" value="UniProtKB-KW"/>
</dbReference>
<accession>A0ABD1FKI9</accession>
<dbReference type="Proteomes" id="UP001567538">
    <property type="component" value="Unassembled WGS sequence"/>
</dbReference>
<dbReference type="PANTHER" id="PTHR12039">
    <property type="entry name" value="NICOTINAMIDE MONONUCLEOTIDE ADENYLYLTRANSFERASE"/>
    <property type="match status" value="1"/>
</dbReference>
<keyword evidence="11 15" id="KW-0520">NAD</keyword>
<dbReference type="AlphaFoldDB" id="A0ABD1FKI9"/>
<dbReference type="InterPro" id="IPR051182">
    <property type="entry name" value="Euk_NMN_adenylyltrnsfrase"/>
</dbReference>
<evidence type="ECO:0000256" key="14">
    <source>
        <dbReference type="ARBA" id="ARBA00054019"/>
    </source>
</evidence>
<evidence type="ECO:0000256" key="2">
    <source>
        <dbReference type="ARBA" id="ARBA00004658"/>
    </source>
</evidence>
<dbReference type="InterPro" id="IPR004821">
    <property type="entry name" value="Cyt_trans-like"/>
</dbReference>
<keyword evidence="5 15" id="KW-0662">Pyridine nucleotide biosynthesis</keyword>
<dbReference type="NCBIfam" id="TIGR00482">
    <property type="entry name" value="nicotinate (nicotinamide) nucleotide adenylyltransferase"/>
    <property type="match status" value="1"/>
</dbReference>
<dbReference type="GO" id="GO:0004515">
    <property type="term" value="F:nicotinate-nucleotide adenylyltransferase activity"/>
    <property type="evidence" value="ECO:0007669"/>
    <property type="project" value="UniProtKB-EC"/>
</dbReference>
<dbReference type="PANTHER" id="PTHR12039:SF0">
    <property type="entry name" value="NICOTINAMIDE-NUCLEOTIDE ADENYLYLTRANSFERASE"/>
    <property type="match status" value="1"/>
</dbReference>
<keyword evidence="6 15" id="KW-0808">Transferase</keyword>
<comment type="catalytic activity">
    <reaction evidence="12 15">
        <text>nicotinate beta-D-ribonucleotide + ATP + H(+) = deamido-NAD(+) + diphosphate</text>
        <dbReference type="Rhea" id="RHEA:22860"/>
        <dbReference type="ChEBI" id="CHEBI:15378"/>
        <dbReference type="ChEBI" id="CHEBI:30616"/>
        <dbReference type="ChEBI" id="CHEBI:33019"/>
        <dbReference type="ChEBI" id="CHEBI:57502"/>
        <dbReference type="ChEBI" id="CHEBI:58437"/>
        <dbReference type="EC" id="2.7.7.18"/>
    </reaction>
</comment>
<evidence type="ECO:0000256" key="4">
    <source>
        <dbReference type="ARBA" id="ARBA00007064"/>
    </source>
</evidence>
<evidence type="ECO:0000313" key="18">
    <source>
        <dbReference type="Proteomes" id="UP001567538"/>
    </source>
</evidence>
<dbReference type="Pfam" id="PF01467">
    <property type="entry name" value="CTP_transf_like"/>
    <property type="match status" value="1"/>
</dbReference>
<comment type="pathway">
    <text evidence="3">Cofactor biosynthesis; NAD(+) biosynthesis; deamido-NAD(+) from nicotinate D-ribonucleotide: step 1/1.</text>
</comment>
<sequence>MEASNPDIPLPLDKLSLKSIEKDSSSSFDAKGKIFVVLVSTGSFNPPTNMHLRCFELARDAVNSQGLCVVGGYMSPVNDSYKKKGLIRAKHRIAMCNLACRSSDFVMVDPWEASQSSYQRTLTILSRVRSSLCESGIVSSESLKVMLVCGSDLLESFAIPGFWIREQVESICRDFGLVCIRRGGQDVENIISKDDILNEYKNNIMVVDEVVPNGISSTGLRDCISRGLSVKYLTGDEVIEYIKHNGLYVGENEDDST</sequence>
<evidence type="ECO:0000313" key="17">
    <source>
        <dbReference type="EMBL" id="KAL1532040.1"/>
    </source>
</evidence>
<evidence type="ECO:0000256" key="6">
    <source>
        <dbReference type="ARBA" id="ARBA00022679"/>
    </source>
</evidence>
<comment type="caution">
    <text evidence="17">The sequence shown here is derived from an EMBL/GenBank/DDBJ whole genome shotgun (WGS) entry which is preliminary data.</text>
</comment>
<keyword evidence="7 15" id="KW-0548">Nucleotidyltransferase</keyword>
<dbReference type="GO" id="GO:0000309">
    <property type="term" value="F:nicotinamide-nucleotide adenylyltransferase activity"/>
    <property type="evidence" value="ECO:0007669"/>
    <property type="project" value="UniProtKB-EC"/>
</dbReference>
<dbReference type="EC" id="2.7.7.1" evidence="15"/>
<comment type="pathway">
    <text evidence="2 15">Cofactor biosynthesis; NAD(+) biosynthesis; NAD(+) from nicotinamide D-ribonucleotide: step 1/1.</text>
</comment>
<keyword evidence="8" id="KW-0479">Metal-binding</keyword>
<evidence type="ECO:0000256" key="12">
    <source>
        <dbReference type="ARBA" id="ARBA00048721"/>
    </source>
</evidence>
<reference evidence="17 18" key="1">
    <citation type="submission" date="2024-06" db="EMBL/GenBank/DDBJ databases">
        <title>A chromosome level genome sequence of Diviner's sage (Salvia divinorum).</title>
        <authorList>
            <person name="Ford S.A."/>
            <person name="Ro D.-K."/>
            <person name="Ness R.W."/>
            <person name="Phillips M.A."/>
        </authorList>
    </citation>
    <scope>NUCLEOTIDE SEQUENCE [LARGE SCALE GENOMIC DNA]</scope>
    <source>
        <strain evidence="17">SAF-2024a</strain>
        <tissue evidence="17">Leaf</tissue>
    </source>
</reference>
<gene>
    <name evidence="17" type="ORF">AAHA92_32102</name>
</gene>
<name>A0ABD1FKI9_SALDI</name>
<dbReference type="GO" id="GO:0046872">
    <property type="term" value="F:metal ion binding"/>
    <property type="evidence" value="ECO:0007669"/>
    <property type="project" value="UniProtKB-KW"/>
</dbReference>
<comment type="similarity">
    <text evidence="4 15">Belongs to the eukaryotic NMN adenylyltransferase family.</text>
</comment>
<organism evidence="17 18">
    <name type="scientific">Salvia divinorum</name>
    <name type="common">Maria pastora</name>
    <name type="synonym">Diviner's sage</name>
    <dbReference type="NCBI Taxonomy" id="28513"/>
    <lineage>
        <taxon>Eukaryota</taxon>
        <taxon>Viridiplantae</taxon>
        <taxon>Streptophyta</taxon>
        <taxon>Embryophyta</taxon>
        <taxon>Tracheophyta</taxon>
        <taxon>Spermatophyta</taxon>
        <taxon>Magnoliopsida</taxon>
        <taxon>eudicotyledons</taxon>
        <taxon>Gunneridae</taxon>
        <taxon>Pentapetalae</taxon>
        <taxon>asterids</taxon>
        <taxon>lamiids</taxon>
        <taxon>Lamiales</taxon>
        <taxon>Lamiaceae</taxon>
        <taxon>Nepetoideae</taxon>
        <taxon>Mentheae</taxon>
        <taxon>Salviinae</taxon>
        <taxon>Salvia</taxon>
        <taxon>Salvia subgen. Calosphace</taxon>
    </lineage>
</organism>
<evidence type="ECO:0000256" key="10">
    <source>
        <dbReference type="ARBA" id="ARBA00022840"/>
    </source>
</evidence>
<evidence type="ECO:0000256" key="9">
    <source>
        <dbReference type="ARBA" id="ARBA00022741"/>
    </source>
</evidence>
<evidence type="ECO:0000256" key="15">
    <source>
        <dbReference type="RuleBase" id="RU362021"/>
    </source>
</evidence>